<evidence type="ECO:0000259" key="3">
    <source>
        <dbReference type="Pfam" id="PF17482"/>
    </source>
</evidence>
<dbReference type="Pfam" id="PF04984">
    <property type="entry name" value="Phage_sheath_1"/>
    <property type="match status" value="1"/>
</dbReference>
<dbReference type="AlphaFoldDB" id="A0AA91EHL4"/>
<dbReference type="PANTHER" id="PTHR35861">
    <property type="match status" value="1"/>
</dbReference>
<dbReference type="InterPro" id="IPR020287">
    <property type="entry name" value="Tail_sheath_C"/>
</dbReference>
<evidence type="ECO:0000259" key="4">
    <source>
        <dbReference type="Pfam" id="PF22671"/>
    </source>
</evidence>
<evidence type="ECO:0000313" key="6">
    <source>
        <dbReference type="Proteomes" id="UP000078431"/>
    </source>
</evidence>
<dbReference type="RefSeq" id="WP_061553737.1">
    <property type="nucleotide sequence ID" value="NZ_LXEX01000005.1"/>
</dbReference>
<dbReference type="Proteomes" id="UP000078431">
    <property type="component" value="Unassembled WGS sequence"/>
</dbReference>
<keyword evidence="6" id="KW-1185">Reference proteome</keyword>
<evidence type="ECO:0000313" key="5">
    <source>
        <dbReference type="EMBL" id="OAT60946.1"/>
    </source>
</evidence>
<dbReference type="Pfam" id="PF17482">
    <property type="entry name" value="Phage_sheath_1C"/>
    <property type="match status" value="1"/>
</dbReference>
<name>A0AA91EHL4_9GAMM</name>
<evidence type="ECO:0000256" key="1">
    <source>
        <dbReference type="ARBA" id="ARBA00008005"/>
    </source>
</evidence>
<dbReference type="PANTHER" id="PTHR35861:SF1">
    <property type="entry name" value="PHAGE TAIL SHEATH PROTEIN"/>
    <property type="match status" value="1"/>
</dbReference>
<sequence length="395" mass="42665">MPDFKHGVQVLEINEGTRVISTVSTAIIGMVCTAPDADAETFPLNVPVLITDVIAAAGKAGTKGTLSAALAAIGDQCKPVTVVVRVAEGEGEDEEAIQAATLSNIIGGADENGQYTGLKALLTAKAVTGVKPRILGVPGLDTQEVAVALASICQQLRAFGYISAWGCKTKADVIKYRDNFSQRELMLIWPDFLAWDTKTNTSATAFATARALGLRAKIDQEQGWHKTLSNVGVNGVTGMSASVFWDLQAPGTDADLLNEAGVTTPVRSDGFRFWGNRTCTDEPLFIFENYVRTAQVLADTMAEAHQWAVDKPMTATLIRDIVEGIKAKFRELKSNGYIIDADCWYDESSNDKESLKAGKLYIDYDYTPVPPLENLTLRQRITDKYLVSLGSMANS</sequence>
<reference evidence="5 6" key="1">
    <citation type="submission" date="2016-04" db="EMBL/GenBank/DDBJ databases">
        <title>ATOL: Assembling a taxonomically balanced genome-scale reconstruction of the evolutionary history of the Enterobacteriaceae.</title>
        <authorList>
            <person name="Plunkett G.III."/>
            <person name="Neeno-Eckwall E.C."/>
            <person name="Glasner J.D."/>
            <person name="Perna N.T."/>
        </authorList>
    </citation>
    <scope>NUCLEOTIDE SEQUENCE [LARGE SCALE GENOMIC DNA]</scope>
    <source>
        <strain evidence="5 6">ATCC 12841</strain>
    </source>
</reference>
<evidence type="ECO:0000259" key="2">
    <source>
        <dbReference type="Pfam" id="PF04984"/>
    </source>
</evidence>
<feature type="domain" description="Tail sheath protein C-terminal" evidence="3">
    <location>
        <begin position="281"/>
        <end position="382"/>
    </location>
</feature>
<gene>
    <name evidence="5" type="ORF">M993_00420</name>
</gene>
<dbReference type="InterPro" id="IPR052042">
    <property type="entry name" value="Tail_sheath_structural"/>
</dbReference>
<comment type="caution">
    <text evidence="5">The sequence shown here is derived from an EMBL/GenBank/DDBJ whole genome shotgun (WGS) entry which is preliminary data.</text>
</comment>
<proteinExistence type="inferred from homology"/>
<protein>
    <submittedName>
        <fullName evidence="5">Phage tail sheath monomer</fullName>
    </submittedName>
</protein>
<dbReference type="EMBL" id="LXEX01000005">
    <property type="protein sequence ID" value="OAT60946.1"/>
    <property type="molecule type" value="Genomic_DNA"/>
</dbReference>
<accession>A0AA91EHL4</accession>
<dbReference type="InterPro" id="IPR054564">
    <property type="entry name" value="Gp18_domIII_N"/>
</dbReference>
<feature type="domain" description="Tail sheath protein Gp18-like" evidence="4">
    <location>
        <begin position="26"/>
        <end position="86"/>
    </location>
</feature>
<comment type="similarity">
    <text evidence="1">Belongs to the myoviridae tail sheath protein family.</text>
</comment>
<dbReference type="InterPro" id="IPR035089">
    <property type="entry name" value="Phage_sheath_subtilisin"/>
</dbReference>
<dbReference type="Pfam" id="PF22671">
    <property type="entry name" value="Gp18_domIII_N"/>
    <property type="match status" value="1"/>
</dbReference>
<organism evidence="5 6">
    <name type="scientific">Obesumbacterium proteus ATCC 12841</name>
    <dbReference type="NCBI Taxonomy" id="1354268"/>
    <lineage>
        <taxon>Bacteria</taxon>
        <taxon>Pseudomonadati</taxon>
        <taxon>Pseudomonadota</taxon>
        <taxon>Gammaproteobacteria</taxon>
        <taxon>Enterobacterales</taxon>
        <taxon>Hafniaceae</taxon>
        <taxon>Obesumbacterium</taxon>
    </lineage>
</organism>
<feature type="domain" description="Tail sheath protein subtilisin-like" evidence="2">
    <location>
        <begin position="113"/>
        <end position="279"/>
    </location>
</feature>